<accession>A0ABR0BPE7</accession>
<evidence type="ECO:0000256" key="1">
    <source>
        <dbReference type="SAM" id="MobiDB-lite"/>
    </source>
</evidence>
<feature type="region of interest" description="Disordered" evidence="1">
    <location>
        <begin position="230"/>
        <end position="253"/>
    </location>
</feature>
<keyword evidence="3" id="KW-1185">Reference proteome</keyword>
<dbReference type="EMBL" id="JAWRVI010000046">
    <property type="protein sequence ID" value="KAK4085867.1"/>
    <property type="molecule type" value="Genomic_DNA"/>
</dbReference>
<proteinExistence type="predicted"/>
<organism evidence="2 3">
    <name type="scientific">Purpureocillium lilacinum</name>
    <name type="common">Paecilomyces lilacinus</name>
    <dbReference type="NCBI Taxonomy" id="33203"/>
    <lineage>
        <taxon>Eukaryota</taxon>
        <taxon>Fungi</taxon>
        <taxon>Dikarya</taxon>
        <taxon>Ascomycota</taxon>
        <taxon>Pezizomycotina</taxon>
        <taxon>Sordariomycetes</taxon>
        <taxon>Hypocreomycetidae</taxon>
        <taxon>Hypocreales</taxon>
        <taxon>Ophiocordycipitaceae</taxon>
        <taxon>Purpureocillium</taxon>
    </lineage>
</organism>
<reference evidence="2 3" key="1">
    <citation type="journal article" date="2024" name="Microbiol. Resour. Announc.">
        <title>Genome annotations for the ascomycete fungi Trichoderma harzianum, Trichoderma aggressivum, and Purpureocillium lilacinum.</title>
        <authorList>
            <person name="Beijen E.P.W."/>
            <person name="Ohm R.A."/>
        </authorList>
    </citation>
    <scope>NUCLEOTIDE SEQUENCE [LARGE SCALE GENOMIC DNA]</scope>
    <source>
        <strain evidence="2 3">CBS 150709</strain>
    </source>
</reference>
<name>A0ABR0BPE7_PURLI</name>
<comment type="caution">
    <text evidence="2">The sequence shown here is derived from an EMBL/GenBank/DDBJ whole genome shotgun (WGS) entry which is preliminary data.</text>
</comment>
<dbReference type="Proteomes" id="UP001287286">
    <property type="component" value="Unassembled WGS sequence"/>
</dbReference>
<feature type="compositionally biased region" description="Low complexity" evidence="1">
    <location>
        <begin position="230"/>
        <end position="240"/>
    </location>
</feature>
<evidence type="ECO:0000313" key="2">
    <source>
        <dbReference type="EMBL" id="KAK4085867.1"/>
    </source>
</evidence>
<gene>
    <name evidence="2" type="ORF">Purlil1_9824</name>
</gene>
<protein>
    <submittedName>
        <fullName evidence="2">Uncharacterized protein</fullName>
    </submittedName>
</protein>
<sequence>MNSRPPPYSHGPLVLSDANGHDFYDPSALEKYIEGDCLLASDDESYLNFVCPPAISACGGHEARGNTPPPASMPPRLLSWRQTVTLSAAQRGFTSQGFERCRLCGGSIEQQRGGNGPATRRLICKDCESLNSGSRAYVSVSKPNPIKKTGINDNIVRVQSNSTCTYSHNPGSDTYTVNLNSADSTAVASSLSICTSDGGLCSTHSEPGDDRTCTCSSGGCCQGADVAASVNSNTPSTSTSGARRLRQQIDRRD</sequence>
<evidence type="ECO:0000313" key="3">
    <source>
        <dbReference type="Proteomes" id="UP001287286"/>
    </source>
</evidence>